<dbReference type="PANTHER" id="PTHR33055">
    <property type="entry name" value="TRANSPOSASE FOR INSERTION SEQUENCE ELEMENT IS1111A"/>
    <property type="match status" value="1"/>
</dbReference>
<evidence type="ECO:0000313" key="3">
    <source>
        <dbReference type="EMBL" id="MFC1573477.1"/>
    </source>
</evidence>
<dbReference type="Proteomes" id="UP001593833">
    <property type="component" value="Unassembled WGS sequence"/>
</dbReference>
<comment type="caution">
    <text evidence="3">The sequence shown here is derived from an EMBL/GenBank/DDBJ whole genome shotgun (WGS) entry which is preliminary data.</text>
</comment>
<accession>A0ABV6YMC8</accession>
<evidence type="ECO:0000259" key="2">
    <source>
        <dbReference type="Pfam" id="PF02371"/>
    </source>
</evidence>
<dbReference type="Pfam" id="PF02371">
    <property type="entry name" value="Transposase_20"/>
    <property type="match status" value="1"/>
</dbReference>
<organism evidence="3 4">
    <name type="scientific">Eiseniibacteriota bacterium</name>
    <dbReference type="NCBI Taxonomy" id="2212470"/>
    <lineage>
        <taxon>Bacteria</taxon>
        <taxon>Candidatus Eiseniibacteriota</taxon>
    </lineage>
</organism>
<reference evidence="3 4" key="1">
    <citation type="submission" date="2024-09" db="EMBL/GenBank/DDBJ databases">
        <authorList>
            <person name="D'Angelo T."/>
        </authorList>
    </citation>
    <scope>NUCLEOTIDE SEQUENCE [LARGE SCALE GENOMIC DNA]</scope>
    <source>
        <strain evidence="3">SAG AM-320-E07</strain>
    </source>
</reference>
<gene>
    <name evidence="3" type="ORF">ACFL6M_07775</name>
</gene>
<protein>
    <submittedName>
        <fullName evidence="3">Transposase</fullName>
    </submittedName>
</protein>
<feature type="domain" description="Transposase IS116/IS110/IS902 C-terminal" evidence="2">
    <location>
        <begin position="209"/>
        <end position="261"/>
    </location>
</feature>
<dbReference type="InterPro" id="IPR003346">
    <property type="entry name" value="Transposase_20"/>
</dbReference>
<proteinExistence type="predicted"/>
<dbReference type="Pfam" id="PF01548">
    <property type="entry name" value="DEDD_Tnp_IS110"/>
    <property type="match status" value="1"/>
</dbReference>
<sequence>MDRYIGLDAHASSCTAAVVGPSGRRLQSQVLETNAGVLISFLKTIPKPRHLCLEEGTHAGWLYEVLAPHVQEIVVAGVGGQKNRGPKSDKRDGFALAEELRIGAIKTRVYKGAGEFGQLRDLSRAYTMVVSDSVRVQNRIKSLYRSRGIPTSGTEVYAPAARGKWLRKLPSRSHPLAKILYVELDAVRDLQKRAEKEMLIEARKHKITRILMTCPGMGPIRVAQMLPIVVTPCRFSSKRSFWAYGGLAIVTRSSSDWARARDGSWVWAAVQQTRGLNRNYNRTLKRIFKGAATTVIMRAGRDDPLYRHYQQLLDGGTKPNLAKLSIARQIASIVLTMWRSEEVYNPAKLKKTT</sequence>
<evidence type="ECO:0000313" key="4">
    <source>
        <dbReference type="Proteomes" id="UP001593833"/>
    </source>
</evidence>
<evidence type="ECO:0000259" key="1">
    <source>
        <dbReference type="Pfam" id="PF01548"/>
    </source>
</evidence>
<dbReference type="EMBL" id="JBHPKH010000179">
    <property type="protein sequence ID" value="MFC1573477.1"/>
    <property type="molecule type" value="Genomic_DNA"/>
</dbReference>
<dbReference type="InterPro" id="IPR047650">
    <property type="entry name" value="Transpos_IS110"/>
</dbReference>
<feature type="domain" description="Transposase IS110-like N-terminal" evidence="1">
    <location>
        <begin position="5"/>
        <end position="143"/>
    </location>
</feature>
<name>A0ABV6YMC8_UNCEI</name>
<dbReference type="InterPro" id="IPR002525">
    <property type="entry name" value="Transp_IS110-like_N"/>
</dbReference>
<keyword evidence="4" id="KW-1185">Reference proteome</keyword>
<dbReference type="PANTHER" id="PTHR33055:SF3">
    <property type="entry name" value="PUTATIVE TRANSPOSASE FOR IS117-RELATED"/>
    <property type="match status" value="1"/>
</dbReference>